<dbReference type="RefSeq" id="WP_310456582.1">
    <property type="nucleotide sequence ID" value="NZ_JAVKPH010000005.1"/>
</dbReference>
<dbReference type="Proteomes" id="UP001247754">
    <property type="component" value="Unassembled WGS sequence"/>
</dbReference>
<reference evidence="2 3" key="1">
    <citation type="submission" date="2023-09" db="EMBL/GenBank/DDBJ databases">
        <title>Xinfangfangia sedmenti sp. nov., isolated the sedment.</title>
        <authorList>
            <person name="Xu L."/>
        </authorList>
    </citation>
    <scope>NUCLEOTIDE SEQUENCE [LARGE SCALE GENOMIC DNA]</scope>
    <source>
        <strain evidence="2 3">LG-4</strain>
    </source>
</reference>
<gene>
    <name evidence="2" type="ORF">RGD00_06960</name>
</gene>
<organism evidence="2 3">
    <name type="scientific">Ruixingdingia sedimenti</name>
    <dbReference type="NCBI Taxonomy" id="3073604"/>
    <lineage>
        <taxon>Bacteria</taxon>
        <taxon>Pseudomonadati</taxon>
        <taxon>Pseudomonadota</taxon>
        <taxon>Alphaproteobacteria</taxon>
        <taxon>Rhodobacterales</taxon>
        <taxon>Paracoccaceae</taxon>
        <taxon>Ruixingdingia</taxon>
    </lineage>
</organism>
<keyword evidence="3" id="KW-1185">Reference proteome</keyword>
<accession>A0ABU1F630</accession>
<name>A0ABU1F630_9RHOB</name>
<feature type="region of interest" description="Disordered" evidence="1">
    <location>
        <begin position="26"/>
        <end position="49"/>
    </location>
</feature>
<comment type="caution">
    <text evidence="2">The sequence shown here is derived from an EMBL/GenBank/DDBJ whole genome shotgun (WGS) entry which is preliminary data.</text>
</comment>
<protein>
    <submittedName>
        <fullName evidence="2">Uncharacterized protein</fullName>
    </submittedName>
</protein>
<evidence type="ECO:0000313" key="2">
    <source>
        <dbReference type="EMBL" id="MDR5652335.1"/>
    </source>
</evidence>
<evidence type="ECO:0000256" key="1">
    <source>
        <dbReference type="SAM" id="MobiDB-lite"/>
    </source>
</evidence>
<evidence type="ECO:0000313" key="3">
    <source>
        <dbReference type="Proteomes" id="UP001247754"/>
    </source>
</evidence>
<dbReference type="EMBL" id="JAVKPH010000005">
    <property type="protein sequence ID" value="MDR5652335.1"/>
    <property type="molecule type" value="Genomic_DNA"/>
</dbReference>
<sequence>MTKQRRWLKSVLAASTQPVPALPWARGNRSAAAAPKAAPQPARPVRAAR</sequence>
<proteinExistence type="predicted"/>